<dbReference type="EMBL" id="CYGY02000012">
    <property type="protein sequence ID" value="SIT37564.1"/>
    <property type="molecule type" value="Genomic_DNA"/>
</dbReference>
<organism evidence="1 2">
    <name type="scientific">Paraburkholderia piptadeniae</name>
    <dbReference type="NCBI Taxonomy" id="1701573"/>
    <lineage>
        <taxon>Bacteria</taxon>
        <taxon>Pseudomonadati</taxon>
        <taxon>Pseudomonadota</taxon>
        <taxon>Betaproteobacteria</taxon>
        <taxon>Burkholderiales</taxon>
        <taxon>Burkholderiaceae</taxon>
        <taxon>Paraburkholderia</taxon>
    </lineage>
</organism>
<evidence type="ECO:0000313" key="1">
    <source>
        <dbReference type="EMBL" id="SIT37564.1"/>
    </source>
</evidence>
<name>A0A1N7RR39_9BURK</name>
<comment type="caution">
    <text evidence="1">The sequence shown here is derived from an EMBL/GenBank/DDBJ whole genome shotgun (WGS) entry which is preliminary data.</text>
</comment>
<reference evidence="1" key="1">
    <citation type="submission" date="2016-12" db="EMBL/GenBank/DDBJ databases">
        <authorList>
            <person name="Moulin L."/>
        </authorList>
    </citation>
    <scope>NUCLEOTIDE SEQUENCE [LARGE SCALE GENOMIC DNA]</scope>
    <source>
        <strain evidence="1">STM 7183</strain>
    </source>
</reference>
<dbReference type="AlphaFoldDB" id="A0A1N7RR39"/>
<evidence type="ECO:0000313" key="2">
    <source>
        <dbReference type="Proteomes" id="UP000195569"/>
    </source>
</evidence>
<protein>
    <submittedName>
        <fullName evidence="1">Uncharacterized protein</fullName>
    </submittedName>
</protein>
<keyword evidence="2" id="KW-1185">Reference proteome</keyword>
<gene>
    <name evidence="1" type="ORF">BN2476_120041</name>
</gene>
<sequence length="97" mass="11440">MLWRYCRSGWWSTDRYRCLRRRGDKRYYYQIAVDEILLIGCTHQFVSALTNGVSVCQTDNGFQEHRAHEKRIICEVSRIVINVAMGPMSWNWPVVAA</sequence>
<proteinExistence type="predicted"/>
<accession>A0A1N7RR39</accession>
<dbReference type="Proteomes" id="UP000195569">
    <property type="component" value="Unassembled WGS sequence"/>
</dbReference>